<organism evidence="1 2">
    <name type="scientific">Vermiconidia calcicola</name>
    <dbReference type="NCBI Taxonomy" id="1690605"/>
    <lineage>
        <taxon>Eukaryota</taxon>
        <taxon>Fungi</taxon>
        <taxon>Dikarya</taxon>
        <taxon>Ascomycota</taxon>
        <taxon>Pezizomycotina</taxon>
        <taxon>Dothideomycetes</taxon>
        <taxon>Dothideomycetidae</taxon>
        <taxon>Mycosphaerellales</taxon>
        <taxon>Extremaceae</taxon>
        <taxon>Vermiconidia</taxon>
    </lineage>
</organism>
<accession>A0ACC3N2H2</accession>
<evidence type="ECO:0000313" key="2">
    <source>
        <dbReference type="Proteomes" id="UP001281147"/>
    </source>
</evidence>
<sequence length="1213" mass="135341">MPRRQFMADLKKAQTDVLPHAIHDLQQGDDDGQIEFLFSADDLSNSTEAVKVTALIPDLGDYPRSHEYMIFSGEEAPRHIAEALQNVRRTGGKTVYELLDIVSATLSRLSPDKDGDSQMPDSQFEDDGQLEEDDDDDVYDSDHEAFQVGNAQTTPCAQPSQGAKMRPADRAFRARIRSDLVAAKAAGFKVGVLGHVLDGFNAFVTVSIRIAKLGISEEAMEAWQLKATEYLILILQYPNGYKTNEELQGFDSIRLAPNIGLRVCAGKKYKPTLQEAIKAFTIVKNDRGSVSGNDLPKPEDDPEESSIKDTFISKPLNGLLQERLVTILRFRSAGMSWKGAEEHYNGQASAGADHSDAVPDMYFHPEPANPTWPGIVNADHYRDTRGGVSHSFPLLAMQFLLRHFVRCTEFCLVCHRKMDTELEAIKPYVCESELCLYQYMTLGFGPSIEHEILAQPYVVDLLVSFCYNSAAARKLKEFPDGLSLAVPPADTAAYNVTDPYGGGYGYNYRHNQQTPQEEKRAARELVPVFEVGFDRERLEIIFLEKPDACPVRRGDWIVMQMSGQLEAGEYHCRVAETTFYPTISINEPVVLRQPTQTQPPQGYNEKVDKPKAIKPVSPATTPKWLNATFQVYCEDFKILSKAEKCMSICRLLDTLPDVKALQEYLVKRHPADLKNWTDRISPAALSLLRWIIASNRACIMQVDGDSDGSSTVRKQERLYGMKNYMQFRFAMGAPDKEQRFLAEVRKTTDRLALAHPTLFAWHGSPLFNWHMIIREGLHFKNTDHGRAYGHGVYHALDAQTSTGYSGMHHNAGNTRAQGTWSQSVLRISSALALNEVVNAPAEFVSSNPFYVVAQLDWIQTRYLFVQCAPTLETIQIGTDTKPNNALAQDPKRIPRGISDSIVIPASAIKTSRTVKDERKADPPRNPGPLKRLKALGGFASSPIKVDDDDDDHDDADSISTDAADDEVLFGTDPEPEPQPVEPIVPVKFRGPITDFIPGTLDFSKLHLMPLPTYATSNTTKRLMKELQTCAKVQDSTPLAELGWYVDIEKIDNAYQWIVELHSFHTFEIKGRKLPLADDMKKKGAKSVVMEIRFNKDFPFTPPYVRVIRPRFLGFNQGGGGHIVLGGAMCMELLTNTGWSSVSSMESVLMQIRMAIASEPFARLDMRSAEQDYGTGEAADGYIRACQTHGWQVPPGFKEMAYGIGGPSNGWRDA</sequence>
<comment type="caution">
    <text evidence="1">The sequence shown here is derived from an EMBL/GenBank/DDBJ whole genome shotgun (WGS) entry which is preliminary data.</text>
</comment>
<reference evidence="1" key="1">
    <citation type="submission" date="2023-07" db="EMBL/GenBank/DDBJ databases">
        <title>Black Yeasts Isolated from many extreme environments.</title>
        <authorList>
            <person name="Coleine C."/>
            <person name="Stajich J.E."/>
            <person name="Selbmann L."/>
        </authorList>
    </citation>
    <scope>NUCLEOTIDE SEQUENCE</scope>
    <source>
        <strain evidence="1">CCFEE 5714</strain>
    </source>
</reference>
<name>A0ACC3N2H2_9PEZI</name>
<dbReference type="Proteomes" id="UP001281147">
    <property type="component" value="Unassembled WGS sequence"/>
</dbReference>
<keyword evidence="2" id="KW-1185">Reference proteome</keyword>
<dbReference type="EMBL" id="JAUTXU010000104">
    <property type="protein sequence ID" value="KAK3708018.1"/>
    <property type="molecule type" value="Genomic_DNA"/>
</dbReference>
<evidence type="ECO:0000313" key="1">
    <source>
        <dbReference type="EMBL" id="KAK3708018.1"/>
    </source>
</evidence>
<protein>
    <submittedName>
        <fullName evidence="1">Uncharacterized protein</fullName>
    </submittedName>
</protein>
<gene>
    <name evidence="1" type="ORF">LTR37_011711</name>
</gene>
<proteinExistence type="predicted"/>